<feature type="non-terminal residue" evidence="2">
    <location>
        <position position="1"/>
    </location>
</feature>
<keyword evidence="2" id="KW-0808">Transferase</keyword>
<keyword evidence="2" id="KW-0418">Kinase</keyword>
<evidence type="ECO:0000313" key="2">
    <source>
        <dbReference type="EMBL" id="BAN89390.1"/>
    </source>
</evidence>
<organism evidence="2">
    <name type="scientific">Protobothrops flavoviridis</name>
    <name type="common">Habu</name>
    <name type="synonym">Trimeresurus flavoviridis</name>
    <dbReference type="NCBI Taxonomy" id="88087"/>
    <lineage>
        <taxon>Eukaryota</taxon>
        <taxon>Metazoa</taxon>
        <taxon>Chordata</taxon>
        <taxon>Craniata</taxon>
        <taxon>Vertebrata</taxon>
        <taxon>Euteleostomi</taxon>
        <taxon>Lepidosauria</taxon>
        <taxon>Squamata</taxon>
        <taxon>Bifurcata</taxon>
        <taxon>Unidentata</taxon>
        <taxon>Episquamata</taxon>
        <taxon>Toxicofera</taxon>
        <taxon>Serpentes</taxon>
        <taxon>Colubroidea</taxon>
        <taxon>Viperidae</taxon>
        <taxon>Crotalinae</taxon>
        <taxon>Protobothrops</taxon>
    </lineage>
</organism>
<reference evidence="2" key="1">
    <citation type="journal article" date="2013" name="BMC Genomics">
        <title>Quantitative high-throughput profiling of snake venom gland transcriptomes and proteomes (Ovophis okinavensis and Protobothrops flavoviridis).</title>
        <authorList>
            <person name="Aird S.D."/>
            <person name="Watanabe Y."/>
            <person name="Villar-Briones A."/>
            <person name="Roy M.C."/>
            <person name="Terada K."/>
            <person name="Mikheyev A.S."/>
        </authorList>
    </citation>
    <scope>NUCLEOTIDE SEQUENCE</scope>
    <source>
        <tissue evidence="2">Venom gland</tissue>
    </source>
</reference>
<dbReference type="InterPro" id="IPR027417">
    <property type="entry name" value="P-loop_NTPase"/>
</dbReference>
<feature type="transmembrane region" description="Helical" evidence="1">
    <location>
        <begin position="29"/>
        <end position="48"/>
    </location>
</feature>
<proteinExistence type="evidence at transcript level"/>
<dbReference type="AlphaFoldDB" id="U3TBF6"/>
<dbReference type="Gene3D" id="3.40.50.300">
    <property type="entry name" value="P-loop containing nucleotide triphosphate hydrolases"/>
    <property type="match status" value="1"/>
</dbReference>
<dbReference type="EMBL" id="AB851951">
    <property type="protein sequence ID" value="BAN89390.1"/>
    <property type="molecule type" value="mRNA"/>
</dbReference>
<sequence length="71" mass="8564">VFYNQNIRKMFHLRLFVDTDSDVRLSRRVLLHTFLFVFSTLSLFLSFLPSLFSSSFFLSFYLSFLSFLPFF</sequence>
<keyword evidence="1" id="KW-0812">Transmembrane</keyword>
<keyword evidence="1" id="KW-1133">Transmembrane helix</keyword>
<accession>U3TBF6</accession>
<dbReference type="GO" id="GO:0044211">
    <property type="term" value="P:CTP salvage"/>
    <property type="evidence" value="ECO:0007669"/>
    <property type="project" value="UniProtKB-UniPathway"/>
</dbReference>
<protein>
    <submittedName>
        <fullName evidence="2">Nucleoside monophosphate kinase</fullName>
    </submittedName>
</protein>
<name>U3TBF6_PROFL</name>
<keyword evidence="1" id="KW-0472">Membrane</keyword>
<dbReference type="GO" id="GO:0016301">
    <property type="term" value="F:kinase activity"/>
    <property type="evidence" value="ECO:0007669"/>
    <property type="project" value="UniProtKB-KW"/>
</dbReference>
<evidence type="ECO:0000256" key="1">
    <source>
        <dbReference type="SAM" id="Phobius"/>
    </source>
</evidence>
<feature type="non-terminal residue" evidence="2">
    <location>
        <position position="71"/>
    </location>
</feature>
<dbReference type="UniPathway" id="UPA00579">
    <property type="reaction ID" value="UER00640"/>
</dbReference>